<dbReference type="PANTHER" id="PTHR47968:SF75">
    <property type="entry name" value="CENTROMERE-ASSOCIATED PROTEIN E"/>
    <property type="match status" value="1"/>
</dbReference>
<keyword evidence="1 5" id="KW-0175">Coiled coil</keyword>
<comment type="similarity">
    <text evidence="4">Belongs to the TRAFAC class myosin-kinesin ATPase superfamily. Kinesin family.</text>
</comment>
<dbReference type="GO" id="GO:0005524">
    <property type="term" value="F:ATP binding"/>
    <property type="evidence" value="ECO:0007669"/>
    <property type="project" value="UniProtKB-UniRule"/>
</dbReference>
<dbReference type="Gene3D" id="3.40.850.10">
    <property type="entry name" value="Kinesin motor domain"/>
    <property type="match status" value="1"/>
</dbReference>
<keyword evidence="2 4" id="KW-0505">Motor protein</keyword>
<dbReference type="SUPFAM" id="SSF50985">
    <property type="entry name" value="RCC1/BLIP-II"/>
    <property type="match status" value="2"/>
</dbReference>
<feature type="domain" description="Kinesin motor" evidence="6">
    <location>
        <begin position="7"/>
        <end position="345"/>
    </location>
</feature>
<feature type="repeat" description="RCC1" evidence="3">
    <location>
        <begin position="683"/>
        <end position="733"/>
    </location>
</feature>
<dbReference type="Pfam" id="PF00225">
    <property type="entry name" value="Kinesin"/>
    <property type="match status" value="1"/>
</dbReference>
<protein>
    <recommendedName>
        <fullName evidence="6">Kinesin motor domain-containing protein</fullName>
    </recommendedName>
</protein>
<evidence type="ECO:0000256" key="4">
    <source>
        <dbReference type="PROSITE-ProRule" id="PRU00283"/>
    </source>
</evidence>
<feature type="repeat" description="RCC1" evidence="3">
    <location>
        <begin position="939"/>
        <end position="988"/>
    </location>
</feature>
<dbReference type="PROSITE" id="PS50067">
    <property type="entry name" value="KINESIN_MOTOR_2"/>
    <property type="match status" value="1"/>
</dbReference>
<feature type="binding site" evidence="4">
    <location>
        <begin position="111"/>
        <end position="118"/>
    </location>
    <ligand>
        <name>ATP</name>
        <dbReference type="ChEBI" id="CHEBI:30616"/>
    </ligand>
</feature>
<dbReference type="InterPro" id="IPR027640">
    <property type="entry name" value="Kinesin-like_fam"/>
</dbReference>
<evidence type="ECO:0000256" key="2">
    <source>
        <dbReference type="ARBA" id="ARBA00023175"/>
    </source>
</evidence>
<dbReference type="InterPro" id="IPR036961">
    <property type="entry name" value="Kinesin_motor_dom_sf"/>
</dbReference>
<evidence type="ECO:0000313" key="8">
    <source>
        <dbReference type="Proteomes" id="UP000187209"/>
    </source>
</evidence>
<dbReference type="InterPro" id="IPR001752">
    <property type="entry name" value="Kinesin_motor_dom"/>
</dbReference>
<dbReference type="AlphaFoldDB" id="A0A1R2CNM2"/>
<dbReference type="PROSITE" id="PS00626">
    <property type="entry name" value="RCC1_2"/>
    <property type="match status" value="1"/>
</dbReference>
<dbReference type="GO" id="GO:0007018">
    <property type="term" value="P:microtubule-based movement"/>
    <property type="evidence" value="ECO:0007669"/>
    <property type="project" value="InterPro"/>
</dbReference>
<evidence type="ECO:0000256" key="3">
    <source>
        <dbReference type="PROSITE-ProRule" id="PRU00235"/>
    </source>
</evidence>
<dbReference type="GO" id="GO:0008017">
    <property type="term" value="F:microtubule binding"/>
    <property type="evidence" value="ECO:0007669"/>
    <property type="project" value="InterPro"/>
</dbReference>
<reference evidence="7 8" key="1">
    <citation type="submission" date="2016-11" db="EMBL/GenBank/DDBJ databases">
        <title>The macronuclear genome of Stentor coeruleus: a giant cell with tiny introns.</title>
        <authorList>
            <person name="Slabodnick M."/>
            <person name="Ruby J.G."/>
            <person name="Reiff S.B."/>
            <person name="Swart E.C."/>
            <person name="Gosai S."/>
            <person name="Prabakaran S."/>
            <person name="Witkowska E."/>
            <person name="Larue G.E."/>
            <person name="Fisher S."/>
            <person name="Freeman R.M."/>
            <person name="Gunawardena J."/>
            <person name="Chu W."/>
            <person name="Stover N.A."/>
            <person name="Gregory B.D."/>
            <person name="Nowacki M."/>
            <person name="Derisi J."/>
            <person name="Roy S.W."/>
            <person name="Marshall W.F."/>
            <person name="Sood P."/>
        </authorList>
    </citation>
    <scope>NUCLEOTIDE SEQUENCE [LARGE SCALE GENOMIC DNA]</scope>
    <source>
        <strain evidence="7">WM001</strain>
    </source>
</reference>
<feature type="repeat" description="RCC1" evidence="3">
    <location>
        <begin position="989"/>
        <end position="1038"/>
    </location>
</feature>
<name>A0A1R2CNM2_9CILI</name>
<feature type="coiled-coil region" evidence="5">
    <location>
        <begin position="572"/>
        <end position="646"/>
    </location>
</feature>
<dbReference type="Proteomes" id="UP000187209">
    <property type="component" value="Unassembled WGS sequence"/>
</dbReference>
<dbReference type="Pfam" id="PF00415">
    <property type="entry name" value="RCC1"/>
    <property type="match status" value="5"/>
</dbReference>
<evidence type="ECO:0000256" key="5">
    <source>
        <dbReference type="SAM" id="Coils"/>
    </source>
</evidence>
<dbReference type="PANTHER" id="PTHR47968">
    <property type="entry name" value="CENTROMERE PROTEIN E"/>
    <property type="match status" value="1"/>
</dbReference>
<feature type="repeat" description="RCC1" evidence="3">
    <location>
        <begin position="786"/>
        <end position="837"/>
    </location>
</feature>
<dbReference type="SUPFAM" id="SSF52540">
    <property type="entry name" value="P-loop containing nucleoside triphosphate hydrolases"/>
    <property type="match status" value="1"/>
</dbReference>
<dbReference type="GO" id="GO:0003777">
    <property type="term" value="F:microtubule motor activity"/>
    <property type="evidence" value="ECO:0007669"/>
    <property type="project" value="InterPro"/>
</dbReference>
<evidence type="ECO:0000259" key="6">
    <source>
        <dbReference type="PROSITE" id="PS50067"/>
    </source>
</evidence>
<keyword evidence="8" id="KW-1185">Reference proteome</keyword>
<accession>A0A1R2CNM2</accession>
<gene>
    <name evidence="7" type="ORF">SteCoe_7011</name>
</gene>
<dbReference type="PROSITE" id="PS50012">
    <property type="entry name" value="RCC1_3"/>
    <property type="match status" value="5"/>
</dbReference>
<dbReference type="InterPro" id="IPR000408">
    <property type="entry name" value="Reg_chr_condens"/>
</dbReference>
<feature type="repeat" description="RCC1" evidence="3">
    <location>
        <begin position="734"/>
        <end position="785"/>
    </location>
</feature>
<evidence type="ECO:0000256" key="1">
    <source>
        <dbReference type="ARBA" id="ARBA00023054"/>
    </source>
</evidence>
<dbReference type="InterPro" id="IPR009091">
    <property type="entry name" value="RCC1/BLIP-II"/>
</dbReference>
<organism evidence="7 8">
    <name type="scientific">Stentor coeruleus</name>
    <dbReference type="NCBI Taxonomy" id="5963"/>
    <lineage>
        <taxon>Eukaryota</taxon>
        <taxon>Sar</taxon>
        <taxon>Alveolata</taxon>
        <taxon>Ciliophora</taxon>
        <taxon>Postciliodesmatophora</taxon>
        <taxon>Heterotrichea</taxon>
        <taxon>Heterotrichida</taxon>
        <taxon>Stentoridae</taxon>
        <taxon>Stentor</taxon>
    </lineage>
</organism>
<dbReference type="PRINTS" id="PR00380">
    <property type="entry name" value="KINESINHEAVY"/>
</dbReference>
<feature type="coiled-coil region" evidence="5">
    <location>
        <begin position="382"/>
        <end position="460"/>
    </location>
</feature>
<dbReference type="SMART" id="SM00129">
    <property type="entry name" value="KISc"/>
    <property type="match status" value="1"/>
</dbReference>
<dbReference type="Gene3D" id="2.130.10.30">
    <property type="entry name" value="Regulator of chromosome condensation 1/beta-lactamase-inhibitor protein II"/>
    <property type="match status" value="2"/>
</dbReference>
<comment type="caution">
    <text evidence="7">The sequence shown here is derived from an EMBL/GenBank/DDBJ whole genome shotgun (WGS) entry which is preliminary data.</text>
</comment>
<evidence type="ECO:0000313" key="7">
    <source>
        <dbReference type="EMBL" id="OMJ90612.1"/>
    </source>
</evidence>
<dbReference type="EMBL" id="MPUH01000099">
    <property type="protein sequence ID" value="OMJ90612.1"/>
    <property type="molecule type" value="Genomic_DNA"/>
</dbReference>
<sequence>MKKTKENIKVCIRMRPLLRPYEDEEIWNIDKNTITSRPSQLAPMDLSTASFTSLKERDIRRRYVDTLGPNSFTFDHIYSITDMSEKIYNDICKPIIEYIMQGFNGAVFMYGQTTSGKTYTMLGRPDLPGILPLSIKDIFSIANNSQSNYTIWVSYLEIYNEVINDLLVPTSTNLKIKENRENVYIQDLSKYEVKTFDQVILIMNYGEEHRMYRETSIHEHSSRSHTIFRVYVEYKEGTSYKYGCLNLVDLAGSERLNEFEVKGQEQLGETGHINKSLFILSNVINKLAEGRQQHIPYRDSKLTRILSQALGGNSLSAIICTISPAAMNLNQTLSTLRFATRAKTVQNDVHVNEYVDQDTSSAQLKFELLKVKEQLEQSKFSNSKIEAQNRELMKQLQAYIEEARQAKDHLKMFKTENRDQASSSLLEELEEERAKRMQLEKEFEAQNQQLLNLMKNYEENMDGRTQPPPAEIYFIDNMIMTIENELAQELSTSIIWGDKSKDLALSYRQDITELQDQYSTALSQLLKESIQIPSPASSVNNEKEIIFYDIKPDFADIIKEFKGQSENSEYFMKKLKSQYESYLEQIDARHEEARSSLEAYYQNQISKPHLDKNAINNLASQHNEMLQELKSQNQEVVEEVEKAYMEALKVFNQTLTPRLKEKSKDSPRISVQYIPNSLVPNEGIGFSWGSGKDGRCGTGIEDPVTSPFRIFKDNTLLVSLKCGFHHSAAVTNDGKVYTWGRGLFGQLGHGNNEIYKIPTVISSLEGIKIIQVSCGWQHTMCLSNTGKVYSWGYGEDGQLGHGDCKDYLSPKEIAAFHNIQVNIISCGHSHSAAIGDKKLYIWGCNPDSRCFVTTTEPVHTPYKVLNITKPSFVDLGVNHSAVVNEEGKVFMAGLGQEGQLGMSSTGFVQMYEHPLFGEKNKAEMAACGDAFTLIMNWRGEVYSFGKGVHGRIGRGSTEEIYEPGVVKLPEAVKSISAGCRHASAVGVSGSLYVWGFNYYHQLGLNSEDKDVDFPVKAGLDKVIAVSCGYFHTMALKGN</sequence>
<keyword evidence="4" id="KW-0067">ATP-binding</keyword>
<keyword evidence="4" id="KW-0547">Nucleotide-binding</keyword>
<dbReference type="InterPro" id="IPR027417">
    <property type="entry name" value="P-loop_NTPase"/>
</dbReference>
<proteinExistence type="inferred from homology"/>
<dbReference type="OrthoDB" id="293800at2759"/>